<name>A0A1E5KXE5_9ENTE</name>
<dbReference type="PANTHER" id="PTHR32196:SF69">
    <property type="entry name" value="BRANCHED-CHAIN AMINO ACID TRANSPORT SYSTEM, PERMEASE PROTEIN"/>
    <property type="match status" value="1"/>
</dbReference>
<feature type="transmembrane region" description="Helical" evidence="6">
    <location>
        <begin position="199"/>
        <end position="217"/>
    </location>
</feature>
<evidence type="ECO:0000256" key="6">
    <source>
        <dbReference type="SAM" id="Phobius"/>
    </source>
</evidence>
<reference evidence="7 8" key="1">
    <citation type="submission" date="2016-09" db="EMBL/GenBank/DDBJ databases">
        <authorList>
            <person name="Capua I."/>
            <person name="De Benedictis P."/>
            <person name="Joannis T."/>
            <person name="Lombin L.H."/>
            <person name="Cattoli G."/>
        </authorList>
    </citation>
    <scope>NUCLEOTIDE SEQUENCE [LARGE SCALE GENOMIC DNA]</scope>
    <source>
        <strain evidence="7 8">LMG 25899</strain>
    </source>
</reference>
<feature type="transmembrane region" description="Helical" evidence="6">
    <location>
        <begin position="253"/>
        <end position="276"/>
    </location>
</feature>
<protein>
    <submittedName>
        <fullName evidence="7">ABC transporter permease</fullName>
    </submittedName>
</protein>
<keyword evidence="3 6" id="KW-0812">Transmembrane</keyword>
<dbReference type="GO" id="GO:0005886">
    <property type="term" value="C:plasma membrane"/>
    <property type="evidence" value="ECO:0007669"/>
    <property type="project" value="UniProtKB-SubCell"/>
</dbReference>
<evidence type="ECO:0000313" key="7">
    <source>
        <dbReference type="EMBL" id="OEH82537.1"/>
    </source>
</evidence>
<comment type="subcellular location">
    <subcellularLocation>
        <location evidence="1">Cell membrane</location>
        <topology evidence="1">Multi-pass membrane protein</topology>
    </subcellularLocation>
</comment>
<evidence type="ECO:0000256" key="4">
    <source>
        <dbReference type="ARBA" id="ARBA00022989"/>
    </source>
</evidence>
<organism evidence="7 8">
    <name type="scientific">Enterococcus rivorum</name>
    <dbReference type="NCBI Taxonomy" id="762845"/>
    <lineage>
        <taxon>Bacteria</taxon>
        <taxon>Bacillati</taxon>
        <taxon>Bacillota</taxon>
        <taxon>Bacilli</taxon>
        <taxon>Lactobacillales</taxon>
        <taxon>Enterococcaceae</taxon>
        <taxon>Enterococcus</taxon>
    </lineage>
</organism>
<evidence type="ECO:0000313" key="8">
    <source>
        <dbReference type="Proteomes" id="UP000095256"/>
    </source>
</evidence>
<gene>
    <name evidence="7" type="ORF">BCR26_13160</name>
</gene>
<dbReference type="CDD" id="cd06574">
    <property type="entry name" value="TM_PBP1_branched-chain-AA_like"/>
    <property type="match status" value="1"/>
</dbReference>
<sequence>MLNIFLSSTSQGLLWSLLAIGVFLTYRILDIADLTTEGSFPLGGAVAAIILTKDPTTWPAPLQALMELNPIMTPLIAVLIAFVAGTLAGLVSGLLHTKLKIPALLAGIITMTGLYSINSRIMGAPNIPLLGTDTIFSPAQTLGLTKINSVILIGLLIVAVVIVLLVLFFKTEIGLATRATGDNIEMSEANGIKTDNMKIIGYMLSNGCIALAGALLAQNNSFADLNSGIGTIVIGLASIIIAEVLFRNKSLPVRLITIVIGAILYRFILACVLELNVDPADLKLFSAIILVICLSSPLIQKKLGFSKKNTKKGGQAK</sequence>
<keyword evidence="5 6" id="KW-0472">Membrane</keyword>
<evidence type="ECO:0000256" key="1">
    <source>
        <dbReference type="ARBA" id="ARBA00004651"/>
    </source>
</evidence>
<feature type="transmembrane region" description="Helical" evidence="6">
    <location>
        <begin position="103"/>
        <end position="127"/>
    </location>
</feature>
<feature type="transmembrane region" description="Helical" evidence="6">
    <location>
        <begin position="147"/>
        <end position="169"/>
    </location>
</feature>
<accession>A0A1E5KXE5</accession>
<keyword evidence="8" id="KW-1185">Reference proteome</keyword>
<proteinExistence type="predicted"/>
<dbReference type="InterPro" id="IPR001851">
    <property type="entry name" value="ABC_transp_permease"/>
</dbReference>
<dbReference type="Pfam" id="PF02653">
    <property type="entry name" value="BPD_transp_2"/>
    <property type="match status" value="1"/>
</dbReference>
<feature type="transmembrane region" description="Helical" evidence="6">
    <location>
        <begin position="282"/>
        <end position="299"/>
    </location>
</feature>
<dbReference type="PANTHER" id="PTHR32196">
    <property type="entry name" value="ABC TRANSPORTER PERMEASE PROTEIN YPHD-RELATED-RELATED"/>
    <property type="match status" value="1"/>
</dbReference>
<feature type="transmembrane region" description="Helical" evidence="6">
    <location>
        <begin position="229"/>
        <end position="246"/>
    </location>
</feature>
<evidence type="ECO:0000256" key="2">
    <source>
        <dbReference type="ARBA" id="ARBA00022475"/>
    </source>
</evidence>
<dbReference type="AlphaFoldDB" id="A0A1E5KXE5"/>
<dbReference type="RefSeq" id="WP_069698534.1">
    <property type="nucleotide sequence ID" value="NZ_JAGGMA010000028.1"/>
</dbReference>
<dbReference type="GO" id="GO:0022857">
    <property type="term" value="F:transmembrane transporter activity"/>
    <property type="evidence" value="ECO:0007669"/>
    <property type="project" value="InterPro"/>
</dbReference>
<evidence type="ECO:0000256" key="3">
    <source>
        <dbReference type="ARBA" id="ARBA00022692"/>
    </source>
</evidence>
<comment type="caution">
    <text evidence="7">The sequence shown here is derived from an EMBL/GenBank/DDBJ whole genome shotgun (WGS) entry which is preliminary data.</text>
</comment>
<feature type="transmembrane region" description="Helical" evidence="6">
    <location>
        <begin position="12"/>
        <end position="29"/>
    </location>
</feature>
<dbReference type="Proteomes" id="UP000095256">
    <property type="component" value="Unassembled WGS sequence"/>
</dbReference>
<dbReference type="STRING" id="762845.BCR26_13160"/>
<dbReference type="EMBL" id="MIEK01000021">
    <property type="protein sequence ID" value="OEH82537.1"/>
    <property type="molecule type" value="Genomic_DNA"/>
</dbReference>
<evidence type="ECO:0000256" key="5">
    <source>
        <dbReference type="ARBA" id="ARBA00023136"/>
    </source>
</evidence>
<keyword evidence="2" id="KW-1003">Cell membrane</keyword>
<feature type="transmembrane region" description="Helical" evidence="6">
    <location>
        <begin position="71"/>
        <end position="91"/>
    </location>
</feature>
<keyword evidence="4 6" id="KW-1133">Transmembrane helix</keyword>
<dbReference type="OrthoDB" id="9778389at2"/>